<dbReference type="AlphaFoldDB" id="A0A1I7TVR7"/>
<feature type="transmembrane region" description="Helical" evidence="2">
    <location>
        <begin position="63"/>
        <end position="85"/>
    </location>
</feature>
<dbReference type="eggNOG" id="KOG4297">
    <property type="taxonomic scope" value="Eukaryota"/>
</dbReference>
<dbReference type="InterPro" id="IPR016187">
    <property type="entry name" value="CTDL_fold"/>
</dbReference>
<proteinExistence type="predicted"/>
<evidence type="ECO:0000313" key="5">
    <source>
        <dbReference type="WBParaSite" id="Csp11.Scaffold629.g12277.t1"/>
    </source>
</evidence>
<dbReference type="WBParaSite" id="Csp11.Scaffold629.g12277.t1">
    <property type="protein sequence ID" value="Csp11.Scaffold629.g12277.t1"/>
    <property type="gene ID" value="Csp11.Scaffold629.g12277"/>
</dbReference>
<protein>
    <submittedName>
        <fullName evidence="5">C-type lectin domain-containing protein</fullName>
    </submittedName>
</protein>
<evidence type="ECO:0000256" key="1">
    <source>
        <dbReference type="SAM" id="MobiDB-lite"/>
    </source>
</evidence>
<evidence type="ECO:0000259" key="3">
    <source>
        <dbReference type="PROSITE" id="PS50041"/>
    </source>
</evidence>
<dbReference type="InterPro" id="IPR001304">
    <property type="entry name" value="C-type_lectin-like"/>
</dbReference>
<feature type="domain" description="C-type lectin" evidence="3">
    <location>
        <begin position="143"/>
        <end position="233"/>
    </location>
</feature>
<keyword evidence="4" id="KW-1185">Reference proteome</keyword>
<reference evidence="5" key="1">
    <citation type="submission" date="2016-11" db="UniProtKB">
        <authorList>
            <consortium name="WormBaseParasite"/>
        </authorList>
    </citation>
    <scope>IDENTIFICATION</scope>
</reference>
<evidence type="ECO:0000256" key="2">
    <source>
        <dbReference type="SAM" id="Phobius"/>
    </source>
</evidence>
<feature type="compositionally biased region" description="Acidic residues" evidence="1">
    <location>
        <begin position="11"/>
        <end position="22"/>
    </location>
</feature>
<dbReference type="SMART" id="SM00034">
    <property type="entry name" value="CLECT"/>
    <property type="match status" value="1"/>
</dbReference>
<keyword evidence="2" id="KW-1133">Transmembrane helix</keyword>
<dbReference type="Gene3D" id="3.10.100.10">
    <property type="entry name" value="Mannose-Binding Protein A, subunit A"/>
    <property type="match status" value="1"/>
</dbReference>
<accession>A0A1I7TVR7</accession>
<name>A0A1I7TVR7_9PELO</name>
<feature type="region of interest" description="Disordered" evidence="1">
    <location>
        <begin position="1"/>
        <end position="22"/>
    </location>
</feature>
<feature type="transmembrane region" description="Helical" evidence="2">
    <location>
        <begin position="245"/>
        <end position="266"/>
    </location>
</feature>
<dbReference type="Proteomes" id="UP000095282">
    <property type="component" value="Unplaced"/>
</dbReference>
<evidence type="ECO:0000313" key="4">
    <source>
        <dbReference type="Proteomes" id="UP000095282"/>
    </source>
</evidence>
<organism evidence="4 5">
    <name type="scientific">Caenorhabditis tropicalis</name>
    <dbReference type="NCBI Taxonomy" id="1561998"/>
    <lineage>
        <taxon>Eukaryota</taxon>
        <taxon>Metazoa</taxon>
        <taxon>Ecdysozoa</taxon>
        <taxon>Nematoda</taxon>
        <taxon>Chromadorea</taxon>
        <taxon>Rhabditida</taxon>
        <taxon>Rhabditina</taxon>
        <taxon>Rhabditomorpha</taxon>
        <taxon>Rhabditoidea</taxon>
        <taxon>Rhabditidae</taxon>
        <taxon>Peloderinae</taxon>
        <taxon>Caenorhabditis</taxon>
    </lineage>
</organism>
<keyword evidence="2" id="KW-0812">Transmembrane</keyword>
<dbReference type="InterPro" id="IPR016186">
    <property type="entry name" value="C-type_lectin-like/link_sf"/>
</dbReference>
<keyword evidence="2" id="KW-0472">Membrane</keyword>
<sequence length="268" mass="30729">MFPRRLNAIPEDSETEGDEEEPYEPVIVEMAEEELPIKDFEPVKKQRHFGILHYHITGKFRRMMVIGLVNVILVIVFFLFILFFLELHKDNTPAVLAGTTVKPVTTEAPGWCRGLYTFFHGKCPHHQSAVEHIKAERTATKDGGYLVTMKTKKDIQIVRDFMNSTNGEVFWIGMYCTGNNITDCVWDDATPVEYNNFGAGHPNISQGMCVSYNLTNNRWHSAHCIDALYQIDEMPKNTAVRPRRMYGTAAHLSVFSHPFFFAILLFHL</sequence>
<dbReference type="STRING" id="1561998.A0A1I7TVR7"/>
<dbReference type="CDD" id="cd00037">
    <property type="entry name" value="CLECT"/>
    <property type="match status" value="1"/>
</dbReference>
<dbReference type="Pfam" id="PF00059">
    <property type="entry name" value="Lectin_C"/>
    <property type="match status" value="1"/>
</dbReference>
<dbReference type="SUPFAM" id="SSF56436">
    <property type="entry name" value="C-type lectin-like"/>
    <property type="match status" value="1"/>
</dbReference>
<dbReference type="PROSITE" id="PS50041">
    <property type="entry name" value="C_TYPE_LECTIN_2"/>
    <property type="match status" value="1"/>
</dbReference>